<dbReference type="Gene3D" id="3.40.1760.10">
    <property type="entry name" value="YfbM-like super family"/>
    <property type="match status" value="1"/>
</dbReference>
<protein>
    <submittedName>
        <fullName evidence="1">DUF1877 family protein</fullName>
    </submittedName>
</protein>
<organism evidence="1 2">
    <name type="scientific">Nocardia jiangsuensis</name>
    <dbReference type="NCBI Taxonomy" id="1691563"/>
    <lineage>
        <taxon>Bacteria</taxon>
        <taxon>Bacillati</taxon>
        <taxon>Actinomycetota</taxon>
        <taxon>Actinomycetes</taxon>
        <taxon>Mycobacteriales</taxon>
        <taxon>Nocardiaceae</taxon>
        <taxon>Nocardia</taxon>
    </lineage>
</organism>
<evidence type="ECO:0000313" key="1">
    <source>
        <dbReference type="EMBL" id="MFC3962542.1"/>
    </source>
</evidence>
<sequence>MGTRMAFAAATSMELDHGVLDPEWLRGSVRIGCDLGTSWAAVQYLLDAAVVPVDLRVDGDPLDVGQTLAAWYPELVAEAAAALSPVSPEALAALRDPARMADEGIDPADSAELLASLRALTRFFTEAAARGAGAVMLLRADD</sequence>
<name>A0ABV8DSZ5_9NOCA</name>
<dbReference type="RefSeq" id="WP_378612315.1">
    <property type="nucleotide sequence ID" value="NZ_JBHSAX010000010.1"/>
</dbReference>
<dbReference type="EMBL" id="JBHSAX010000010">
    <property type="protein sequence ID" value="MFC3962542.1"/>
    <property type="molecule type" value="Genomic_DNA"/>
</dbReference>
<dbReference type="InterPro" id="IPR035944">
    <property type="entry name" value="YfbM-like_sf"/>
</dbReference>
<proteinExistence type="predicted"/>
<gene>
    <name evidence="1" type="ORF">ACFO0B_11145</name>
</gene>
<comment type="caution">
    <text evidence="1">The sequence shown here is derived from an EMBL/GenBank/DDBJ whole genome shotgun (WGS) entry which is preliminary data.</text>
</comment>
<dbReference type="Pfam" id="PF08974">
    <property type="entry name" value="DUF1877"/>
    <property type="match status" value="1"/>
</dbReference>
<accession>A0ABV8DSZ5</accession>
<keyword evidence="2" id="KW-1185">Reference proteome</keyword>
<reference evidence="2" key="1">
    <citation type="journal article" date="2019" name="Int. J. Syst. Evol. Microbiol.">
        <title>The Global Catalogue of Microorganisms (GCM) 10K type strain sequencing project: providing services to taxonomists for standard genome sequencing and annotation.</title>
        <authorList>
            <consortium name="The Broad Institute Genomics Platform"/>
            <consortium name="The Broad Institute Genome Sequencing Center for Infectious Disease"/>
            <person name="Wu L."/>
            <person name="Ma J."/>
        </authorList>
    </citation>
    <scope>NUCLEOTIDE SEQUENCE [LARGE SCALE GENOMIC DNA]</scope>
    <source>
        <strain evidence="2">CGMCC 4.7330</strain>
    </source>
</reference>
<dbReference type="Proteomes" id="UP001595696">
    <property type="component" value="Unassembled WGS sequence"/>
</dbReference>
<evidence type="ECO:0000313" key="2">
    <source>
        <dbReference type="Proteomes" id="UP001595696"/>
    </source>
</evidence>
<dbReference type="InterPro" id="IPR015068">
    <property type="entry name" value="DUF1877"/>
</dbReference>